<sequence>MESEDQVVQGKYGEKISLEKCVLVESNKQGYQRCCCIYYNLLSCEIKAKLPDPESDGSCVGHCIGIKFEDPQYTKFIKKIKFLKFFSVNKFRLNFGDMRNKHIVNLIDYSFPNKTNEIYASSSTENKMNRVIYFNSLIRISSKVTREVTFNCFCFSFPQLKRFVAAYIHVKNLNLWYCKLSIPTVIDFSKALQNCQIQVINLLGTGSYSCNNWRDNFDEFNNMIQSFSTSSDLRKSLRRVYIRNCLISQNEAEEIFAENKLGGVEIIGGS</sequence>
<evidence type="ECO:0000313" key="1">
    <source>
        <dbReference type="EMBL" id="CAI2366590.1"/>
    </source>
</evidence>
<comment type="caution">
    <text evidence="1">The sequence shown here is derived from an EMBL/GenBank/DDBJ whole genome shotgun (WGS) entry which is preliminary data.</text>
</comment>
<dbReference type="InterPro" id="IPR032675">
    <property type="entry name" value="LRR_dom_sf"/>
</dbReference>
<proteinExistence type="predicted"/>
<evidence type="ECO:0000313" key="2">
    <source>
        <dbReference type="Proteomes" id="UP001295684"/>
    </source>
</evidence>
<accession>A0AAD1UGV7</accession>
<dbReference type="SUPFAM" id="SSF52047">
    <property type="entry name" value="RNI-like"/>
    <property type="match status" value="1"/>
</dbReference>
<keyword evidence="2" id="KW-1185">Reference proteome</keyword>
<dbReference type="Proteomes" id="UP001295684">
    <property type="component" value="Unassembled WGS sequence"/>
</dbReference>
<dbReference type="AlphaFoldDB" id="A0AAD1UGV7"/>
<name>A0AAD1UGV7_EUPCR</name>
<reference evidence="1" key="1">
    <citation type="submission" date="2023-07" db="EMBL/GenBank/DDBJ databases">
        <authorList>
            <consortium name="AG Swart"/>
            <person name="Singh M."/>
            <person name="Singh A."/>
            <person name="Seah K."/>
            <person name="Emmerich C."/>
        </authorList>
    </citation>
    <scope>NUCLEOTIDE SEQUENCE</scope>
    <source>
        <strain evidence="1">DP1</strain>
    </source>
</reference>
<organism evidence="1 2">
    <name type="scientific">Euplotes crassus</name>
    <dbReference type="NCBI Taxonomy" id="5936"/>
    <lineage>
        <taxon>Eukaryota</taxon>
        <taxon>Sar</taxon>
        <taxon>Alveolata</taxon>
        <taxon>Ciliophora</taxon>
        <taxon>Intramacronucleata</taxon>
        <taxon>Spirotrichea</taxon>
        <taxon>Hypotrichia</taxon>
        <taxon>Euplotida</taxon>
        <taxon>Euplotidae</taxon>
        <taxon>Moneuplotes</taxon>
    </lineage>
</organism>
<protein>
    <submittedName>
        <fullName evidence="1">Uncharacterized protein</fullName>
    </submittedName>
</protein>
<dbReference type="EMBL" id="CAMPGE010007677">
    <property type="protein sequence ID" value="CAI2366590.1"/>
    <property type="molecule type" value="Genomic_DNA"/>
</dbReference>
<dbReference type="Gene3D" id="3.80.10.10">
    <property type="entry name" value="Ribonuclease Inhibitor"/>
    <property type="match status" value="1"/>
</dbReference>
<gene>
    <name evidence="1" type="ORF">ECRASSUSDP1_LOCUS7863</name>
</gene>